<dbReference type="PANTHER" id="PTHR37310:SF1">
    <property type="entry name" value="CYTOPLASMIC PROTEIN"/>
    <property type="match status" value="1"/>
</dbReference>
<dbReference type="Gene3D" id="1.20.1270.360">
    <property type="match status" value="1"/>
</dbReference>
<sequence>MNTPNPYQSCIDACNSCAAACNACMAACLKEDDVKMLGRCIALDVDCAAICGLAADAMARESEMARHFCRICSEVCLACANECGQHSHTHCKRCADECKQCAKHCLEMIN</sequence>
<accession>A0A7G9RVJ7</accession>
<keyword evidence="2" id="KW-1185">Reference proteome</keyword>
<organism evidence="1 2">
    <name type="scientific">Diaphorobacter ruginosibacter</name>
    <dbReference type="NCBI Taxonomy" id="1715720"/>
    <lineage>
        <taxon>Bacteria</taxon>
        <taxon>Pseudomonadati</taxon>
        <taxon>Pseudomonadota</taxon>
        <taxon>Betaproteobacteria</taxon>
        <taxon>Burkholderiales</taxon>
        <taxon>Comamonadaceae</taxon>
        <taxon>Diaphorobacter</taxon>
    </lineage>
</organism>
<dbReference type="InterPro" id="IPR005560">
    <property type="entry name" value="Csp_YhjQ"/>
</dbReference>
<protein>
    <submittedName>
        <fullName evidence="1">Four-helix bundle copper-binding protein</fullName>
    </submittedName>
</protein>
<evidence type="ECO:0000313" key="1">
    <source>
        <dbReference type="EMBL" id="QNN59622.1"/>
    </source>
</evidence>
<dbReference type="AlphaFoldDB" id="A0A7G9RVJ7"/>
<proteinExistence type="predicted"/>
<dbReference type="KEGG" id="drg:H9K76_13410"/>
<dbReference type="InterPro" id="IPR044543">
    <property type="entry name" value="YHJQ-like"/>
</dbReference>
<dbReference type="Pfam" id="PF03860">
    <property type="entry name" value="Csp"/>
    <property type="match status" value="1"/>
</dbReference>
<dbReference type="Proteomes" id="UP000515811">
    <property type="component" value="Chromosome"/>
</dbReference>
<dbReference type="EMBL" id="CP060714">
    <property type="protein sequence ID" value="QNN59622.1"/>
    <property type="molecule type" value="Genomic_DNA"/>
</dbReference>
<evidence type="ECO:0000313" key="2">
    <source>
        <dbReference type="Proteomes" id="UP000515811"/>
    </source>
</evidence>
<reference evidence="1 2" key="1">
    <citation type="submission" date="2020-08" db="EMBL/GenBank/DDBJ databases">
        <title>Genome sequence of Diaphorobacter ruginosibacter DSM 27467T.</title>
        <authorList>
            <person name="Hyun D.-W."/>
            <person name="Bae J.-W."/>
        </authorList>
    </citation>
    <scope>NUCLEOTIDE SEQUENCE [LARGE SCALE GENOMIC DNA]</scope>
    <source>
        <strain evidence="1 2">DSM 27467</strain>
    </source>
</reference>
<dbReference type="PANTHER" id="PTHR37310">
    <property type="entry name" value="CYTOPLASMIC PROTEIN-RELATED"/>
    <property type="match status" value="1"/>
</dbReference>
<dbReference type="CDD" id="cd08026">
    <property type="entry name" value="DUF326"/>
    <property type="match status" value="1"/>
</dbReference>
<name>A0A7G9RVJ7_9BURK</name>
<gene>
    <name evidence="1" type="ORF">H9K76_13410</name>
</gene>